<dbReference type="Proteomes" id="UP000184164">
    <property type="component" value="Unassembled WGS sequence"/>
</dbReference>
<evidence type="ECO:0000259" key="11">
    <source>
        <dbReference type="PROSITE" id="PS52015"/>
    </source>
</evidence>
<dbReference type="PANTHER" id="PTHR33446:SF2">
    <property type="entry name" value="PROTEIN TONB"/>
    <property type="match status" value="1"/>
</dbReference>
<evidence type="ECO:0000313" key="13">
    <source>
        <dbReference type="Proteomes" id="UP000184164"/>
    </source>
</evidence>
<evidence type="ECO:0000313" key="12">
    <source>
        <dbReference type="EMBL" id="SHF78107.1"/>
    </source>
</evidence>
<dbReference type="NCBIfam" id="TIGR04057">
    <property type="entry name" value="SusC_RagA_signa"/>
    <property type="match status" value="1"/>
</dbReference>
<dbReference type="InterPro" id="IPR023997">
    <property type="entry name" value="TonB-dep_OMP_SusC/RagA_CS"/>
</dbReference>
<feature type="transmembrane region" description="Helical" evidence="10">
    <location>
        <begin position="265"/>
        <end position="284"/>
    </location>
</feature>
<dbReference type="PANTHER" id="PTHR33446">
    <property type="entry name" value="PROTEIN TONB-RELATED"/>
    <property type="match status" value="1"/>
</dbReference>
<name>A0A1M5EFZ1_9BACT</name>
<feature type="transmembrane region" description="Helical" evidence="10">
    <location>
        <begin position="6"/>
        <end position="25"/>
    </location>
</feature>
<keyword evidence="7" id="KW-0653">Protein transport</keyword>
<keyword evidence="8 10" id="KW-1133">Transmembrane helix</keyword>
<dbReference type="FunFam" id="3.30.1150.10:FF:000002">
    <property type="entry name" value="Energy transducer TonB"/>
    <property type="match status" value="1"/>
</dbReference>
<dbReference type="EMBL" id="FQUM01000009">
    <property type="protein sequence ID" value="SHF78107.1"/>
    <property type="molecule type" value="Genomic_DNA"/>
</dbReference>
<feature type="transmembrane region" description="Helical" evidence="10">
    <location>
        <begin position="37"/>
        <end position="60"/>
    </location>
</feature>
<dbReference type="Gene3D" id="2.170.130.10">
    <property type="entry name" value="TonB-dependent receptor, plug domain"/>
    <property type="match status" value="2"/>
</dbReference>
<dbReference type="SUPFAM" id="SSF56935">
    <property type="entry name" value="Porins"/>
    <property type="match status" value="2"/>
</dbReference>
<dbReference type="GO" id="GO:0031992">
    <property type="term" value="F:energy transducer activity"/>
    <property type="evidence" value="ECO:0007669"/>
    <property type="project" value="TreeGrafter"/>
</dbReference>
<dbReference type="InterPro" id="IPR037066">
    <property type="entry name" value="Plug_dom_sf"/>
</dbReference>
<dbReference type="Gene3D" id="2.60.40.1120">
    <property type="entry name" value="Carboxypeptidase-like, regulatory domain"/>
    <property type="match status" value="1"/>
</dbReference>
<dbReference type="InterPro" id="IPR051045">
    <property type="entry name" value="TonB-dependent_transducer"/>
</dbReference>
<organism evidence="12 13">
    <name type="scientific">Mariniphaga anaerophila</name>
    <dbReference type="NCBI Taxonomy" id="1484053"/>
    <lineage>
        <taxon>Bacteria</taxon>
        <taxon>Pseudomonadati</taxon>
        <taxon>Bacteroidota</taxon>
        <taxon>Bacteroidia</taxon>
        <taxon>Marinilabiliales</taxon>
        <taxon>Prolixibacteraceae</taxon>
        <taxon>Mariniphaga</taxon>
    </lineage>
</organism>
<feature type="transmembrane region" description="Helical" evidence="10">
    <location>
        <begin position="89"/>
        <end position="110"/>
    </location>
</feature>
<keyword evidence="13" id="KW-1185">Reference proteome</keyword>
<sequence length="839" mass="92803">MESYLLYIGKAAIAAGAFFLAYLVLFQNRKQFVFNRLYLPVSLAVSFLIPVITFTTVRYINADAPSDFNGLVWLPEAAELQQSAFSMEWYHYLFGLYILGVAGFLFYLLLGHFKALKIVRNSREEMLFGNRVNITEEDVHPFSFFNKIVISEKILSTPDLSMIVEHESIHVKEKHTLDILVTEILFLFQWFNPFAWLIKDAAKNNLEYKTDNEIIKNSDPRTYQMAMVALAAKKGVAPFLTALNGSQLKTRIIMMKKKTENKFSLLKQLVVLPLLAVLVMGLSGREVKTEIVQPEREVAEMQEGFTVTGKITAENSEPAIGVAVLIKGKTVGTVSDLEGNYQLELENKNETLVFIMMGYEKQEIEVGGKQKIDVSLTPDNPEKSIQKEADKAKKSSAFVPGSFNPAFSTDPLYVVDGKIIEDINQISPDDIKQVDVLKDASATAIYGDKAKNGLVFISTKKAEGAAQETLPENSLIVVDGKKFEGRLTEIPPNVIANVSVVKDGDSHLAGLDEDKAKNGIVVINTKTPYNTEKESDAVFLSVSEMPEFPGGATALRDFIEQNKRYPEVAKENGIQGRVFVTFVVSKTGEVTQTKVARGVDPALDKEALRVVNSLPDWTPGTNDGKPVDVSFTVPVNFVLKGRPSKVKKVTSDLASQKPLFVVDGQKADGIDDILPEDIESIKVLKDASATAIYGDKAKDGVIVVTTKKYAAQNRITSDLDFRKFIAKSIKYPAGARENNIQGTVDLWAVIEPDGQISSFYEKQPQGTVVPIDEIVVVAYSDEKNGSSANASVAESKFVKNNPLLMKEVKRVMNECQAIDVPEMKGKTVKIQVKFMLQEP</sequence>
<evidence type="ECO:0000256" key="9">
    <source>
        <dbReference type="ARBA" id="ARBA00023136"/>
    </source>
</evidence>
<keyword evidence="9 10" id="KW-0472">Membrane</keyword>
<accession>A0A1M5EFZ1</accession>
<keyword evidence="5" id="KW-0997">Cell inner membrane</keyword>
<dbReference type="OrthoDB" id="9814002at2"/>
<dbReference type="RefSeq" id="WP_073002993.1">
    <property type="nucleotide sequence ID" value="NZ_FQUM01000009.1"/>
</dbReference>
<dbReference type="CDD" id="cd07341">
    <property type="entry name" value="M56_BlaR1_MecR1_like"/>
    <property type="match status" value="1"/>
</dbReference>
<dbReference type="Pfam" id="PF07715">
    <property type="entry name" value="Plug"/>
    <property type="match status" value="1"/>
</dbReference>
<evidence type="ECO:0000256" key="2">
    <source>
        <dbReference type="ARBA" id="ARBA00006555"/>
    </source>
</evidence>
<dbReference type="InterPro" id="IPR037682">
    <property type="entry name" value="TonB_C"/>
</dbReference>
<comment type="similarity">
    <text evidence="2">Belongs to the TonB family.</text>
</comment>
<dbReference type="AlphaFoldDB" id="A0A1M5EFZ1"/>
<evidence type="ECO:0000256" key="1">
    <source>
        <dbReference type="ARBA" id="ARBA00004383"/>
    </source>
</evidence>
<dbReference type="PROSITE" id="PS52015">
    <property type="entry name" value="TONB_CTD"/>
    <property type="match status" value="1"/>
</dbReference>
<keyword evidence="4" id="KW-1003">Cell membrane</keyword>
<dbReference type="Pfam" id="PF13715">
    <property type="entry name" value="CarbopepD_reg_2"/>
    <property type="match status" value="1"/>
</dbReference>
<feature type="domain" description="TonB C-terminal" evidence="11">
    <location>
        <begin position="550"/>
        <end position="646"/>
    </location>
</feature>
<evidence type="ECO:0000256" key="6">
    <source>
        <dbReference type="ARBA" id="ARBA00022692"/>
    </source>
</evidence>
<dbReference type="InterPro" id="IPR008969">
    <property type="entry name" value="CarboxyPept-like_regulatory"/>
</dbReference>
<dbReference type="Pfam" id="PF05569">
    <property type="entry name" value="Peptidase_M56"/>
    <property type="match status" value="1"/>
</dbReference>
<keyword evidence="3" id="KW-0813">Transport</keyword>
<protein>
    <submittedName>
        <fullName evidence="12">Outer membrane transport energization protein TonB</fullName>
    </submittedName>
</protein>
<keyword evidence="6 10" id="KW-0812">Transmembrane</keyword>
<dbReference type="GO" id="GO:0098797">
    <property type="term" value="C:plasma membrane protein complex"/>
    <property type="evidence" value="ECO:0007669"/>
    <property type="project" value="TreeGrafter"/>
</dbReference>
<evidence type="ECO:0000256" key="4">
    <source>
        <dbReference type="ARBA" id="ARBA00022475"/>
    </source>
</evidence>
<dbReference type="SUPFAM" id="SSF74653">
    <property type="entry name" value="TolA/TonB C-terminal domain"/>
    <property type="match status" value="2"/>
</dbReference>
<dbReference type="Gene3D" id="3.30.1150.10">
    <property type="match status" value="2"/>
</dbReference>
<dbReference type="Pfam" id="PF03544">
    <property type="entry name" value="TonB_C"/>
    <property type="match status" value="1"/>
</dbReference>
<dbReference type="NCBIfam" id="TIGR01352">
    <property type="entry name" value="tonB_Cterm"/>
    <property type="match status" value="1"/>
</dbReference>
<proteinExistence type="inferred from homology"/>
<gene>
    <name evidence="12" type="ORF">SAMN05444274_10919</name>
</gene>
<reference evidence="12 13" key="1">
    <citation type="submission" date="2016-11" db="EMBL/GenBank/DDBJ databases">
        <authorList>
            <person name="Jaros S."/>
            <person name="Januszkiewicz K."/>
            <person name="Wedrychowicz H."/>
        </authorList>
    </citation>
    <scope>NUCLEOTIDE SEQUENCE [LARGE SCALE GENOMIC DNA]</scope>
    <source>
        <strain evidence="12 13">DSM 26910</strain>
    </source>
</reference>
<dbReference type="STRING" id="1484053.SAMN05444274_10919"/>
<dbReference type="GO" id="GO:0015031">
    <property type="term" value="P:protein transport"/>
    <property type="evidence" value="ECO:0007669"/>
    <property type="project" value="UniProtKB-KW"/>
</dbReference>
<evidence type="ECO:0000256" key="10">
    <source>
        <dbReference type="SAM" id="Phobius"/>
    </source>
</evidence>
<dbReference type="InterPro" id="IPR008756">
    <property type="entry name" value="Peptidase_M56"/>
</dbReference>
<evidence type="ECO:0000256" key="8">
    <source>
        <dbReference type="ARBA" id="ARBA00022989"/>
    </source>
</evidence>
<dbReference type="InterPro" id="IPR006260">
    <property type="entry name" value="TonB/TolA_C"/>
</dbReference>
<dbReference type="SUPFAM" id="SSF49464">
    <property type="entry name" value="Carboxypeptidase regulatory domain-like"/>
    <property type="match status" value="1"/>
</dbReference>
<dbReference type="InterPro" id="IPR012910">
    <property type="entry name" value="Plug_dom"/>
</dbReference>
<evidence type="ECO:0000256" key="5">
    <source>
        <dbReference type="ARBA" id="ARBA00022519"/>
    </source>
</evidence>
<evidence type="ECO:0000256" key="3">
    <source>
        <dbReference type="ARBA" id="ARBA00022448"/>
    </source>
</evidence>
<dbReference type="GO" id="GO:0055085">
    <property type="term" value="P:transmembrane transport"/>
    <property type="evidence" value="ECO:0007669"/>
    <property type="project" value="InterPro"/>
</dbReference>
<comment type="subcellular location">
    <subcellularLocation>
        <location evidence="1">Cell inner membrane</location>
        <topology evidence="1">Single-pass membrane protein</topology>
        <orientation evidence="1">Periplasmic side</orientation>
    </subcellularLocation>
</comment>
<evidence type="ECO:0000256" key="7">
    <source>
        <dbReference type="ARBA" id="ARBA00022927"/>
    </source>
</evidence>